<dbReference type="STRING" id="1036611.A0A1L9Q3G6"/>
<reference evidence="6" key="1">
    <citation type="journal article" date="2017" name="Genome Biol.">
        <title>Comparative genomics reveals high biological diversity and specific adaptations in the industrially and medically important fungal genus Aspergillus.</title>
        <authorList>
            <person name="de Vries R.P."/>
            <person name="Riley R."/>
            <person name="Wiebenga A."/>
            <person name="Aguilar-Osorio G."/>
            <person name="Amillis S."/>
            <person name="Uchima C.A."/>
            <person name="Anderluh G."/>
            <person name="Asadollahi M."/>
            <person name="Askin M."/>
            <person name="Barry K."/>
            <person name="Battaglia E."/>
            <person name="Bayram O."/>
            <person name="Benocci T."/>
            <person name="Braus-Stromeyer S.A."/>
            <person name="Caldana C."/>
            <person name="Canovas D."/>
            <person name="Cerqueira G.C."/>
            <person name="Chen F."/>
            <person name="Chen W."/>
            <person name="Choi C."/>
            <person name="Clum A."/>
            <person name="Dos Santos R.A."/>
            <person name="Damasio A.R."/>
            <person name="Diallinas G."/>
            <person name="Emri T."/>
            <person name="Fekete E."/>
            <person name="Flipphi M."/>
            <person name="Freyberg S."/>
            <person name="Gallo A."/>
            <person name="Gournas C."/>
            <person name="Habgood R."/>
            <person name="Hainaut M."/>
            <person name="Harispe M.L."/>
            <person name="Henrissat B."/>
            <person name="Hilden K.S."/>
            <person name="Hope R."/>
            <person name="Hossain A."/>
            <person name="Karabika E."/>
            <person name="Karaffa L."/>
            <person name="Karanyi Z."/>
            <person name="Krasevec N."/>
            <person name="Kuo A."/>
            <person name="Kusch H."/>
            <person name="LaButti K."/>
            <person name="Lagendijk E.L."/>
            <person name="Lapidus A."/>
            <person name="Levasseur A."/>
            <person name="Lindquist E."/>
            <person name="Lipzen A."/>
            <person name="Logrieco A.F."/>
            <person name="MacCabe A."/>
            <person name="Maekelae M.R."/>
            <person name="Malavazi I."/>
            <person name="Melin P."/>
            <person name="Meyer V."/>
            <person name="Mielnichuk N."/>
            <person name="Miskei M."/>
            <person name="Molnar A.P."/>
            <person name="Mule G."/>
            <person name="Ngan C.Y."/>
            <person name="Orejas M."/>
            <person name="Orosz E."/>
            <person name="Ouedraogo J.P."/>
            <person name="Overkamp K.M."/>
            <person name="Park H.-S."/>
            <person name="Perrone G."/>
            <person name="Piumi F."/>
            <person name="Punt P.J."/>
            <person name="Ram A.F."/>
            <person name="Ramon A."/>
            <person name="Rauscher S."/>
            <person name="Record E."/>
            <person name="Riano-Pachon D.M."/>
            <person name="Robert V."/>
            <person name="Roehrig J."/>
            <person name="Ruller R."/>
            <person name="Salamov A."/>
            <person name="Salih N.S."/>
            <person name="Samson R.A."/>
            <person name="Sandor E."/>
            <person name="Sanguinetti M."/>
            <person name="Schuetze T."/>
            <person name="Sepcic K."/>
            <person name="Shelest E."/>
            <person name="Sherlock G."/>
            <person name="Sophianopoulou V."/>
            <person name="Squina F.M."/>
            <person name="Sun H."/>
            <person name="Susca A."/>
            <person name="Todd R.B."/>
            <person name="Tsang A."/>
            <person name="Unkles S.E."/>
            <person name="van de Wiele N."/>
            <person name="van Rossen-Uffink D."/>
            <person name="Oliveira J.V."/>
            <person name="Vesth T.C."/>
            <person name="Visser J."/>
            <person name="Yu J.-H."/>
            <person name="Zhou M."/>
            <person name="Andersen M.R."/>
            <person name="Archer D.B."/>
            <person name="Baker S.E."/>
            <person name="Benoit I."/>
            <person name="Brakhage A.A."/>
            <person name="Braus G.H."/>
            <person name="Fischer R."/>
            <person name="Frisvad J.C."/>
            <person name="Goldman G.H."/>
            <person name="Houbraken J."/>
            <person name="Oakley B."/>
            <person name="Pocsi I."/>
            <person name="Scazzocchio C."/>
            <person name="Seiboth B."/>
            <person name="vanKuyk P.A."/>
            <person name="Wortman J."/>
            <person name="Dyer P.S."/>
            <person name="Grigoriev I.V."/>
        </authorList>
    </citation>
    <scope>NUCLEOTIDE SEQUENCE [LARGE SCALE GENOMIC DNA]</scope>
    <source>
        <strain evidence="6">CBS 583.65</strain>
    </source>
</reference>
<dbReference type="InterPro" id="IPR050775">
    <property type="entry name" value="FAD-binding_Monooxygenases"/>
</dbReference>
<dbReference type="GO" id="GO:0050661">
    <property type="term" value="F:NADP binding"/>
    <property type="evidence" value="ECO:0007669"/>
    <property type="project" value="InterPro"/>
</dbReference>
<keyword evidence="3" id="KW-0521">NADP</keyword>
<evidence type="ECO:0000256" key="4">
    <source>
        <dbReference type="ARBA" id="ARBA00023002"/>
    </source>
</evidence>
<dbReference type="Proteomes" id="UP000184073">
    <property type="component" value="Unassembled WGS sequence"/>
</dbReference>
<dbReference type="GO" id="GO:0004499">
    <property type="term" value="F:N,N-dimethylaniline monooxygenase activity"/>
    <property type="evidence" value="ECO:0007669"/>
    <property type="project" value="InterPro"/>
</dbReference>
<sequence length="554" mass="62157">MGSAAESIVDALVVGAGMGGVYATYRLARTGLQVQCIEAGGDVGGTWYWNKYPGAMSDTESYLYRYSWDKEDLQSYPWDRHYLYQPEILEYIRHIVKRHDLRKYMRFNTEMQTAAWDSDRSVWVVTCSGGLVVHCRYLVNCLGILAKPNYPNIPGVHTFAGATVHTARWDNSVKLEGKTVGIIGNGSTGIQVMTAIAPDVGQLVSFQRHPQYSVPSGQGPMPADRREDINKNYDKIWKEVQDSATGFGIHESTRKTMEATPEERQQAFQEAWDHSGPFGFMFSAFGDLTTNRDANEEACKFIRSKIDQTVKDPRKAAALKPWDLYARRPLCDSGYYQIFNRDNVDIVDLRETPIDEIVPEGIRIRESDGTSTLYPLDVLILATGFDAVEGSYLRLKITGREGKSLQEHWANGPTAYGGVACSGFPNMFIVSGPQAAFANFPVILEREVEFIMGCILHSENARQDHVMEALPGAEERWSEMCQQVSEGSLFKDAAGWIFGINIEGRKPATKFYFGGFHRYRDWTEKVVEAGFPGFAGSTQDDTEPLEVLMPWLVK</sequence>
<evidence type="ECO:0000256" key="1">
    <source>
        <dbReference type="ARBA" id="ARBA00022630"/>
    </source>
</evidence>
<dbReference type="OrthoDB" id="66881at2759"/>
<keyword evidence="1" id="KW-0285">Flavoprotein</keyword>
<dbReference type="PANTHER" id="PTHR43098">
    <property type="entry name" value="L-ORNITHINE N(5)-MONOOXYGENASE-RELATED"/>
    <property type="match status" value="1"/>
</dbReference>
<keyword evidence="2" id="KW-0274">FAD</keyword>
<accession>A0A1L9Q3G6</accession>
<proteinExistence type="predicted"/>
<keyword evidence="4" id="KW-0560">Oxidoreductase</keyword>
<dbReference type="GO" id="GO:0050660">
    <property type="term" value="F:flavin adenine dinucleotide binding"/>
    <property type="evidence" value="ECO:0007669"/>
    <property type="project" value="InterPro"/>
</dbReference>
<dbReference type="PRINTS" id="PR00368">
    <property type="entry name" value="FADPNR"/>
</dbReference>
<dbReference type="Pfam" id="PF00743">
    <property type="entry name" value="FMO-like"/>
    <property type="match status" value="1"/>
</dbReference>
<protein>
    <recommendedName>
        <fullName evidence="7">FAD/NAD(P)-binding domain-containing protein</fullName>
    </recommendedName>
</protein>
<dbReference type="SUPFAM" id="SSF51905">
    <property type="entry name" value="FAD/NAD(P)-binding domain"/>
    <property type="match status" value="2"/>
</dbReference>
<dbReference type="EMBL" id="KV878139">
    <property type="protein sequence ID" value="OJJ08291.1"/>
    <property type="molecule type" value="Genomic_DNA"/>
</dbReference>
<evidence type="ECO:0008006" key="7">
    <source>
        <dbReference type="Google" id="ProtNLM"/>
    </source>
</evidence>
<dbReference type="VEuPathDB" id="FungiDB:ASPVEDRAFT_143691"/>
<dbReference type="Gene3D" id="3.50.50.60">
    <property type="entry name" value="FAD/NAD(P)-binding domain"/>
    <property type="match status" value="2"/>
</dbReference>
<dbReference type="RefSeq" id="XP_040674053.1">
    <property type="nucleotide sequence ID" value="XM_040807933.1"/>
</dbReference>
<organism evidence="5 6">
    <name type="scientific">Aspergillus versicolor CBS 583.65</name>
    <dbReference type="NCBI Taxonomy" id="1036611"/>
    <lineage>
        <taxon>Eukaryota</taxon>
        <taxon>Fungi</taxon>
        <taxon>Dikarya</taxon>
        <taxon>Ascomycota</taxon>
        <taxon>Pezizomycotina</taxon>
        <taxon>Eurotiomycetes</taxon>
        <taxon>Eurotiomycetidae</taxon>
        <taxon>Eurotiales</taxon>
        <taxon>Aspergillaceae</taxon>
        <taxon>Aspergillus</taxon>
        <taxon>Aspergillus subgen. Nidulantes</taxon>
    </lineage>
</organism>
<dbReference type="GeneID" id="63723444"/>
<name>A0A1L9Q3G6_ASPVE</name>
<dbReference type="PANTHER" id="PTHR43098:SF5">
    <property type="entry name" value="DUAL-FUNCTIONAL MONOOXYGENASE_METHYLTRANSFERASE PSOF"/>
    <property type="match status" value="1"/>
</dbReference>
<evidence type="ECO:0000256" key="2">
    <source>
        <dbReference type="ARBA" id="ARBA00022827"/>
    </source>
</evidence>
<dbReference type="AlphaFoldDB" id="A0A1L9Q3G6"/>
<gene>
    <name evidence="5" type="ORF">ASPVEDRAFT_143691</name>
</gene>
<keyword evidence="6" id="KW-1185">Reference proteome</keyword>
<dbReference type="InterPro" id="IPR036188">
    <property type="entry name" value="FAD/NAD-bd_sf"/>
</dbReference>
<evidence type="ECO:0000313" key="5">
    <source>
        <dbReference type="EMBL" id="OJJ08291.1"/>
    </source>
</evidence>
<evidence type="ECO:0000313" key="6">
    <source>
        <dbReference type="Proteomes" id="UP000184073"/>
    </source>
</evidence>
<evidence type="ECO:0000256" key="3">
    <source>
        <dbReference type="ARBA" id="ARBA00022857"/>
    </source>
</evidence>
<dbReference type="InterPro" id="IPR020946">
    <property type="entry name" value="Flavin_mOase-like"/>
</dbReference>